<name>A0ABW3P3L2_9SPHN</name>
<sequence length="83" mass="8896">MATGCAVGQVTVFSGAQRRRRWSLDEKLAMVVASMAPGASIGKVARAADVDVSLIYKWRRMLVGAAPERPGAPPQFAEVIVIR</sequence>
<protein>
    <submittedName>
        <fullName evidence="1">Transposase</fullName>
    </submittedName>
</protein>
<keyword evidence="2" id="KW-1185">Reference proteome</keyword>
<dbReference type="RefSeq" id="WP_380912045.1">
    <property type="nucleotide sequence ID" value="NZ_JBHTLS010000129.1"/>
</dbReference>
<dbReference type="Pfam" id="PF01527">
    <property type="entry name" value="HTH_Tnp_1"/>
    <property type="match status" value="1"/>
</dbReference>
<dbReference type="InterPro" id="IPR002514">
    <property type="entry name" value="Transposase_8"/>
</dbReference>
<dbReference type="SUPFAM" id="SSF48295">
    <property type="entry name" value="TrpR-like"/>
    <property type="match status" value="1"/>
</dbReference>
<accession>A0ABW3P3L2</accession>
<evidence type="ECO:0000313" key="2">
    <source>
        <dbReference type="Proteomes" id="UP001597203"/>
    </source>
</evidence>
<gene>
    <name evidence="1" type="ORF">ACFQ24_13525</name>
</gene>
<dbReference type="Proteomes" id="UP001597203">
    <property type="component" value="Unassembled WGS sequence"/>
</dbReference>
<proteinExistence type="predicted"/>
<dbReference type="InterPro" id="IPR010921">
    <property type="entry name" value="Trp_repressor/repl_initiator"/>
</dbReference>
<comment type="caution">
    <text evidence="1">The sequence shown here is derived from an EMBL/GenBank/DDBJ whole genome shotgun (WGS) entry which is preliminary data.</text>
</comment>
<organism evidence="1 2">
    <name type="scientific">Sphingobium olei</name>
    <dbReference type="NCBI Taxonomy" id="420955"/>
    <lineage>
        <taxon>Bacteria</taxon>
        <taxon>Pseudomonadati</taxon>
        <taxon>Pseudomonadota</taxon>
        <taxon>Alphaproteobacteria</taxon>
        <taxon>Sphingomonadales</taxon>
        <taxon>Sphingomonadaceae</taxon>
        <taxon>Sphingobium</taxon>
    </lineage>
</organism>
<evidence type="ECO:0000313" key="1">
    <source>
        <dbReference type="EMBL" id="MFD1105880.1"/>
    </source>
</evidence>
<dbReference type="EMBL" id="JBHTLS010000129">
    <property type="protein sequence ID" value="MFD1105880.1"/>
    <property type="molecule type" value="Genomic_DNA"/>
</dbReference>
<reference evidence="2" key="1">
    <citation type="journal article" date="2019" name="Int. J. Syst. Evol. Microbiol.">
        <title>The Global Catalogue of Microorganisms (GCM) 10K type strain sequencing project: providing services to taxonomists for standard genome sequencing and annotation.</title>
        <authorList>
            <consortium name="The Broad Institute Genomics Platform"/>
            <consortium name="The Broad Institute Genome Sequencing Center for Infectious Disease"/>
            <person name="Wu L."/>
            <person name="Ma J."/>
        </authorList>
    </citation>
    <scope>NUCLEOTIDE SEQUENCE [LARGE SCALE GENOMIC DNA]</scope>
    <source>
        <strain evidence="2">CCUG 54329</strain>
    </source>
</reference>